<dbReference type="PANTHER" id="PTHR43022">
    <property type="entry name" value="PROTEIN SMF"/>
    <property type="match status" value="1"/>
</dbReference>
<dbReference type="Gene3D" id="1.10.10.10">
    <property type="entry name" value="Winged helix-like DNA-binding domain superfamily/Winged helix DNA-binding domain"/>
    <property type="match status" value="1"/>
</dbReference>
<dbReference type="PANTHER" id="PTHR43022:SF1">
    <property type="entry name" value="PROTEIN SMF"/>
    <property type="match status" value="1"/>
</dbReference>
<protein>
    <submittedName>
        <fullName evidence="4">DNA-protecting protein DprA</fullName>
    </submittedName>
</protein>
<evidence type="ECO:0000313" key="4">
    <source>
        <dbReference type="EMBL" id="MBF0970259.1"/>
    </source>
</evidence>
<sequence>MENTQPTTETLSLMTLGALPGVGLKTLRTILARYKSATAALEAFARGAEVCACSAEDLVEARQWAEAEMAYCEAHAVRILTMADADYPARLRTCDDAPPYLFYRGAANLNAKYVVAVVGTRHITEYGKDLCRHLCQDLADFSPDVLVLSGLAYGVDVHAHRQALVANLPTVGVLAHGLDRLYPSAHRTTAVEMLNKGGLLTEYPRLTVPEKGRFLQRNRIVAGMADVVVVVESGIRGGALATARLARQYERPVYAFPGRASDEMSAGCNALLRDGRAKLITSAEDLLADWLGVTAKVQEASPATDLFADLTRNEQKLIAVLTQHDCRTLDQLATEADLDHSVVASLLFDLNMRGFVKTLPGGAYRLMR</sequence>
<evidence type="ECO:0000259" key="2">
    <source>
        <dbReference type="Pfam" id="PF02481"/>
    </source>
</evidence>
<dbReference type="InterPro" id="IPR041614">
    <property type="entry name" value="DprA_WH"/>
</dbReference>
<dbReference type="InterPro" id="IPR003488">
    <property type="entry name" value="DprA"/>
</dbReference>
<dbReference type="GO" id="GO:0009294">
    <property type="term" value="P:DNA-mediated transformation"/>
    <property type="evidence" value="ECO:0007669"/>
    <property type="project" value="InterPro"/>
</dbReference>
<reference evidence="4" key="1">
    <citation type="submission" date="2020-04" db="EMBL/GenBank/DDBJ databases">
        <title>Deep metagenomics examines the oral microbiome during advanced dental caries in children, revealing novel taxa and co-occurrences with host molecules.</title>
        <authorList>
            <person name="Baker J.L."/>
            <person name="Morton J.T."/>
            <person name="Dinis M."/>
            <person name="Alvarez R."/>
            <person name="Tran N.C."/>
            <person name="Knight R."/>
            <person name="Edlund A."/>
        </authorList>
    </citation>
    <scope>NUCLEOTIDE SEQUENCE</scope>
    <source>
        <strain evidence="4">JCVI_34_bin.1</strain>
    </source>
</reference>
<comment type="similarity">
    <text evidence="1">Belongs to the DprA/Smf family.</text>
</comment>
<evidence type="ECO:0000256" key="1">
    <source>
        <dbReference type="ARBA" id="ARBA00006525"/>
    </source>
</evidence>
<dbReference type="NCBIfam" id="TIGR00732">
    <property type="entry name" value="dprA"/>
    <property type="match status" value="1"/>
</dbReference>
<proteinExistence type="inferred from homology"/>
<dbReference type="InterPro" id="IPR036388">
    <property type="entry name" value="WH-like_DNA-bd_sf"/>
</dbReference>
<dbReference type="AlphaFoldDB" id="A0A929RY77"/>
<gene>
    <name evidence="4" type="primary">dprA</name>
    <name evidence="4" type="ORF">HXK21_04365</name>
</gene>
<dbReference type="RefSeq" id="WP_303763562.1">
    <property type="nucleotide sequence ID" value="NZ_JABZGR010000009.1"/>
</dbReference>
<dbReference type="InterPro" id="IPR057666">
    <property type="entry name" value="DrpA_SLOG"/>
</dbReference>
<evidence type="ECO:0000259" key="3">
    <source>
        <dbReference type="Pfam" id="PF17782"/>
    </source>
</evidence>
<comment type="caution">
    <text evidence="4">The sequence shown here is derived from an EMBL/GenBank/DDBJ whole genome shotgun (WGS) entry which is preliminary data.</text>
</comment>
<dbReference type="Pfam" id="PF02481">
    <property type="entry name" value="DNA_processg_A"/>
    <property type="match status" value="1"/>
</dbReference>
<name>A0A929RY77_9BACT</name>
<dbReference type="EMBL" id="JABZGR010000009">
    <property type="protein sequence ID" value="MBF0970259.1"/>
    <property type="molecule type" value="Genomic_DNA"/>
</dbReference>
<dbReference type="Pfam" id="PF17782">
    <property type="entry name" value="WHD_DprA"/>
    <property type="match status" value="1"/>
</dbReference>
<accession>A0A929RY77</accession>
<feature type="domain" description="DprA winged helix" evidence="3">
    <location>
        <begin position="304"/>
        <end position="362"/>
    </location>
</feature>
<dbReference type="Gene3D" id="3.40.50.450">
    <property type="match status" value="1"/>
</dbReference>
<evidence type="ECO:0000313" key="5">
    <source>
        <dbReference type="Proteomes" id="UP000704068"/>
    </source>
</evidence>
<feature type="domain" description="Smf/DprA SLOG" evidence="2">
    <location>
        <begin position="79"/>
        <end position="289"/>
    </location>
</feature>
<dbReference type="Proteomes" id="UP000704068">
    <property type="component" value="Unassembled WGS sequence"/>
</dbReference>
<dbReference type="SUPFAM" id="SSF102405">
    <property type="entry name" value="MCP/YpsA-like"/>
    <property type="match status" value="1"/>
</dbReference>
<organism evidence="4 5">
    <name type="scientific">Alloprevotella tannerae</name>
    <dbReference type="NCBI Taxonomy" id="76122"/>
    <lineage>
        <taxon>Bacteria</taxon>
        <taxon>Pseudomonadati</taxon>
        <taxon>Bacteroidota</taxon>
        <taxon>Bacteroidia</taxon>
        <taxon>Bacteroidales</taxon>
        <taxon>Prevotellaceae</taxon>
        <taxon>Alloprevotella</taxon>
    </lineage>
</organism>